<dbReference type="AlphaFoldDB" id="V4AK58"/>
<evidence type="ECO:0000256" key="2">
    <source>
        <dbReference type="ARBA" id="ARBA00022692"/>
    </source>
</evidence>
<feature type="transmembrane region" description="Helical" evidence="5">
    <location>
        <begin position="369"/>
        <end position="390"/>
    </location>
</feature>
<evidence type="ECO:0000256" key="3">
    <source>
        <dbReference type="ARBA" id="ARBA00022989"/>
    </source>
</evidence>
<gene>
    <name evidence="6" type="ORF">LOTGIDRAFT_232209</name>
</gene>
<feature type="transmembrane region" description="Helical" evidence="5">
    <location>
        <begin position="56"/>
        <end position="77"/>
    </location>
</feature>
<dbReference type="EMBL" id="KB201701">
    <property type="protein sequence ID" value="ESO95120.1"/>
    <property type="molecule type" value="Genomic_DNA"/>
</dbReference>
<dbReference type="OMA" id="FRDCAIS"/>
<dbReference type="OrthoDB" id="5982228at2759"/>
<comment type="subcellular location">
    <subcellularLocation>
        <location evidence="1">Membrane</location>
        <topology evidence="1">Multi-pass membrane protein</topology>
    </subcellularLocation>
</comment>
<feature type="transmembrane region" description="Helical" evidence="5">
    <location>
        <begin position="89"/>
        <end position="114"/>
    </location>
</feature>
<evidence type="ECO:0000256" key="4">
    <source>
        <dbReference type="ARBA" id="ARBA00023136"/>
    </source>
</evidence>
<dbReference type="GeneID" id="20248838"/>
<feature type="transmembrane region" description="Helical" evidence="5">
    <location>
        <begin position="248"/>
        <end position="272"/>
    </location>
</feature>
<feature type="transmembrane region" description="Helical" evidence="5">
    <location>
        <begin position="341"/>
        <end position="363"/>
    </location>
</feature>
<accession>V4AK58</accession>
<evidence type="ECO:0000256" key="5">
    <source>
        <dbReference type="SAM" id="Phobius"/>
    </source>
</evidence>
<dbReference type="GO" id="GO:0016020">
    <property type="term" value="C:membrane"/>
    <property type="evidence" value="ECO:0007669"/>
    <property type="project" value="UniProtKB-SubCell"/>
</dbReference>
<dbReference type="InterPro" id="IPR050598">
    <property type="entry name" value="AminoAcid_Transporter"/>
</dbReference>
<dbReference type="RefSeq" id="XP_009054309.1">
    <property type="nucleotide sequence ID" value="XM_009056061.1"/>
</dbReference>
<keyword evidence="4 5" id="KW-0472">Membrane</keyword>
<feature type="transmembrane region" description="Helical" evidence="5">
    <location>
        <begin position="402"/>
        <end position="422"/>
    </location>
</feature>
<dbReference type="Gene3D" id="1.20.1740.10">
    <property type="entry name" value="Amino acid/polyamine transporter I"/>
    <property type="match status" value="1"/>
</dbReference>
<dbReference type="KEGG" id="lgi:LOTGIDRAFT_232209"/>
<dbReference type="PANTHER" id="PTHR11785">
    <property type="entry name" value="AMINO ACID TRANSPORTER"/>
    <property type="match status" value="1"/>
</dbReference>
<keyword evidence="7" id="KW-1185">Reference proteome</keyword>
<keyword evidence="2 5" id="KW-0812">Transmembrane</keyword>
<feature type="transmembrane region" description="Helical" evidence="5">
    <location>
        <begin position="428"/>
        <end position="448"/>
    </location>
</feature>
<organism evidence="6 7">
    <name type="scientific">Lottia gigantea</name>
    <name type="common">Giant owl limpet</name>
    <dbReference type="NCBI Taxonomy" id="225164"/>
    <lineage>
        <taxon>Eukaryota</taxon>
        <taxon>Metazoa</taxon>
        <taxon>Spiralia</taxon>
        <taxon>Lophotrochozoa</taxon>
        <taxon>Mollusca</taxon>
        <taxon>Gastropoda</taxon>
        <taxon>Patellogastropoda</taxon>
        <taxon>Lottioidea</taxon>
        <taxon>Lottiidae</taxon>
        <taxon>Lottia</taxon>
    </lineage>
</organism>
<dbReference type="HOGENOM" id="CLU_007946_3_0_1"/>
<evidence type="ECO:0000313" key="6">
    <source>
        <dbReference type="EMBL" id="ESO95120.1"/>
    </source>
</evidence>
<sequence>MPSRELTNQTNLDVEKIRLKRSINFWAATAILVTNIGGSAAFISPPAVLQYAGSPMLALIVWLISGILNGALAFCFLEVALFLPCAGGAYFYIMEVLGPFCGFIFLWGFVILIIGPSWSINAYSAVLYILSAIVPDCVFPDIAVKLIAVCILLLFIALNCTYVKFVTKVQGILSGAKILALLIIIVVGFTQFKGTENYLSEITRVDSIDPGGIALAFFSGFYNYGGWPIVTILIEEVKNPTKTLTRSMMLSITLVTVLFVLVNFTYCILLTPREIIKSDAVAVVAMQHIHPALGFTISILVALCSIGGLNVLILGQPRILFAASRVGHMPKLFQMISCKYLTPWPAIIGCSIPVMCVLLSGSIVSFIDFMSLFASIMISTVLVCSLYLRYKFPDAPRPLKMPIVLPILMLILILILIAMSVYRKPKELGICLLYLIMGIPVYLLGVVWEKPKKFYILQENVTYFIKRLLILEKSHS</sequence>
<reference evidence="6 7" key="1">
    <citation type="journal article" date="2013" name="Nature">
        <title>Insights into bilaterian evolution from three spiralian genomes.</title>
        <authorList>
            <person name="Simakov O."/>
            <person name="Marletaz F."/>
            <person name="Cho S.J."/>
            <person name="Edsinger-Gonzales E."/>
            <person name="Havlak P."/>
            <person name="Hellsten U."/>
            <person name="Kuo D.H."/>
            <person name="Larsson T."/>
            <person name="Lv J."/>
            <person name="Arendt D."/>
            <person name="Savage R."/>
            <person name="Osoegawa K."/>
            <person name="de Jong P."/>
            <person name="Grimwood J."/>
            <person name="Chapman J.A."/>
            <person name="Shapiro H."/>
            <person name="Aerts A."/>
            <person name="Otillar R.P."/>
            <person name="Terry A.Y."/>
            <person name="Boore J.L."/>
            <person name="Grigoriev I.V."/>
            <person name="Lindberg D.R."/>
            <person name="Seaver E.C."/>
            <person name="Weisblat D.A."/>
            <person name="Putnam N.H."/>
            <person name="Rokhsar D.S."/>
        </authorList>
    </citation>
    <scope>NUCLEOTIDE SEQUENCE [LARGE SCALE GENOMIC DNA]</scope>
</reference>
<proteinExistence type="predicted"/>
<keyword evidence="3 5" id="KW-1133">Transmembrane helix</keyword>
<dbReference type="CTD" id="20248838"/>
<dbReference type="GO" id="GO:0015179">
    <property type="term" value="F:L-amino acid transmembrane transporter activity"/>
    <property type="evidence" value="ECO:0007669"/>
    <property type="project" value="TreeGrafter"/>
</dbReference>
<dbReference type="Pfam" id="PF13520">
    <property type="entry name" value="AA_permease_2"/>
    <property type="match status" value="1"/>
</dbReference>
<feature type="transmembrane region" description="Helical" evidence="5">
    <location>
        <begin position="292"/>
        <end position="315"/>
    </location>
</feature>
<dbReference type="PANTHER" id="PTHR11785:SF528">
    <property type="entry name" value="AMINO ACID TRANSPORTER PROTEIN JHI-21"/>
    <property type="match status" value="1"/>
</dbReference>
<dbReference type="STRING" id="225164.V4AK58"/>
<feature type="transmembrane region" description="Helical" evidence="5">
    <location>
        <begin position="171"/>
        <end position="190"/>
    </location>
</feature>
<feature type="transmembrane region" description="Helical" evidence="5">
    <location>
        <begin position="25"/>
        <end position="44"/>
    </location>
</feature>
<protein>
    <recommendedName>
        <fullName evidence="8">Cationic amino acid transporter C-terminal domain-containing protein</fullName>
    </recommendedName>
</protein>
<evidence type="ECO:0000313" key="7">
    <source>
        <dbReference type="Proteomes" id="UP000030746"/>
    </source>
</evidence>
<evidence type="ECO:0008006" key="8">
    <source>
        <dbReference type="Google" id="ProtNLM"/>
    </source>
</evidence>
<feature type="transmembrane region" description="Helical" evidence="5">
    <location>
        <begin position="146"/>
        <end position="165"/>
    </location>
</feature>
<name>V4AK58_LOTGI</name>
<dbReference type="Proteomes" id="UP000030746">
    <property type="component" value="Unassembled WGS sequence"/>
</dbReference>
<dbReference type="InterPro" id="IPR002293">
    <property type="entry name" value="AA/rel_permease1"/>
</dbReference>
<dbReference type="PIRSF" id="PIRSF006060">
    <property type="entry name" value="AA_transporter"/>
    <property type="match status" value="1"/>
</dbReference>
<evidence type="ECO:0000256" key="1">
    <source>
        <dbReference type="ARBA" id="ARBA00004141"/>
    </source>
</evidence>